<comment type="similarity">
    <text evidence="2 6">Belongs to the acyl-CoA dehydrogenase family.</text>
</comment>
<dbReference type="Pfam" id="PF02771">
    <property type="entry name" value="Acyl-CoA_dh_N"/>
    <property type="match status" value="1"/>
</dbReference>
<keyword evidence="11" id="KW-1185">Reference proteome</keyword>
<dbReference type="FunFam" id="2.40.110.10:FF:000002">
    <property type="entry name" value="Acyl-CoA dehydrogenase fadE12"/>
    <property type="match status" value="1"/>
</dbReference>
<dbReference type="InterPro" id="IPR052161">
    <property type="entry name" value="Mycobact_Acyl-CoA_DH"/>
</dbReference>
<dbReference type="RefSeq" id="WP_124235918.1">
    <property type="nucleotide sequence ID" value="NZ_JBHUFI010000001.1"/>
</dbReference>
<dbReference type="Gene3D" id="2.40.110.10">
    <property type="entry name" value="Butyryl-CoA Dehydrogenase, subunit A, domain 2"/>
    <property type="match status" value="1"/>
</dbReference>
<dbReference type="PANTHER" id="PTHR43292:SF4">
    <property type="entry name" value="ACYL-COA DEHYDROGENASE FADE34"/>
    <property type="match status" value="1"/>
</dbReference>
<dbReference type="InterPro" id="IPR006091">
    <property type="entry name" value="Acyl-CoA_Oxase/DH_mid-dom"/>
</dbReference>
<dbReference type="PANTHER" id="PTHR43292">
    <property type="entry name" value="ACYL-COA DEHYDROGENASE"/>
    <property type="match status" value="1"/>
</dbReference>
<dbReference type="GO" id="GO:0050660">
    <property type="term" value="F:flavin adenine dinucleotide binding"/>
    <property type="evidence" value="ECO:0007669"/>
    <property type="project" value="InterPro"/>
</dbReference>
<name>A0A3N6WNP2_9ACTN</name>
<comment type="caution">
    <text evidence="10">The sequence shown here is derived from an EMBL/GenBank/DDBJ whole genome shotgun (WGS) entry which is preliminary data.</text>
</comment>
<evidence type="ECO:0000259" key="9">
    <source>
        <dbReference type="Pfam" id="PF02771"/>
    </source>
</evidence>
<dbReference type="GO" id="GO:0005886">
    <property type="term" value="C:plasma membrane"/>
    <property type="evidence" value="ECO:0007669"/>
    <property type="project" value="TreeGrafter"/>
</dbReference>
<evidence type="ECO:0000256" key="2">
    <source>
        <dbReference type="ARBA" id="ARBA00009347"/>
    </source>
</evidence>
<feature type="domain" description="Acyl-CoA dehydrogenase/oxidase C-terminal" evidence="7">
    <location>
        <begin position="170"/>
        <end position="291"/>
    </location>
</feature>
<keyword evidence="4 6" id="KW-0274">FAD</keyword>
<dbReference type="SUPFAM" id="SSF56645">
    <property type="entry name" value="Acyl-CoA dehydrogenase NM domain-like"/>
    <property type="match status" value="1"/>
</dbReference>
<gene>
    <name evidence="10" type="ORF">EHW97_04185</name>
</gene>
<keyword evidence="3 6" id="KW-0285">Flavoprotein</keyword>
<dbReference type="OrthoDB" id="9770681at2"/>
<evidence type="ECO:0000256" key="4">
    <source>
        <dbReference type="ARBA" id="ARBA00022827"/>
    </source>
</evidence>
<keyword evidence="5 6" id="KW-0560">Oxidoreductase</keyword>
<evidence type="ECO:0000313" key="10">
    <source>
        <dbReference type="EMBL" id="RQN08910.1"/>
    </source>
</evidence>
<organism evidence="10 11">
    <name type="scientific">Aeromicrobium camelliae</name>
    <dbReference type="NCBI Taxonomy" id="1538144"/>
    <lineage>
        <taxon>Bacteria</taxon>
        <taxon>Bacillati</taxon>
        <taxon>Actinomycetota</taxon>
        <taxon>Actinomycetes</taxon>
        <taxon>Propionibacteriales</taxon>
        <taxon>Nocardioidaceae</taxon>
        <taxon>Aeromicrobium</taxon>
    </lineage>
</organism>
<dbReference type="EMBL" id="RQJX01000004">
    <property type="protein sequence ID" value="RQN08910.1"/>
    <property type="molecule type" value="Genomic_DNA"/>
</dbReference>
<feature type="domain" description="Acyl-CoA dehydrogenase/oxidase C-terminal" evidence="7">
    <location>
        <begin position="541"/>
        <end position="679"/>
    </location>
</feature>
<dbReference type="Gene3D" id="1.10.540.10">
    <property type="entry name" value="Acyl-CoA dehydrogenase/oxidase, N-terminal domain"/>
    <property type="match status" value="1"/>
</dbReference>
<dbReference type="SUPFAM" id="SSF47203">
    <property type="entry name" value="Acyl-CoA dehydrogenase C-terminal domain-like"/>
    <property type="match status" value="2"/>
</dbReference>
<dbReference type="Proteomes" id="UP000275225">
    <property type="component" value="Unassembled WGS sequence"/>
</dbReference>
<evidence type="ECO:0000256" key="3">
    <source>
        <dbReference type="ARBA" id="ARBA00022630"/>
    </source>
</evidence>
<evidence type="ECO:0000259" key="8">
    <source>
        <dbReference type="Pfam" id="PF02770"/>
    </source>
</evidence>
<evidence type="ECO:0000259" key="7">
    <source>
        <dbReference type="Pfam" id="PF00441"/>
    </source>
</evidence>
<dbReference type="InterPro" id="IPR009100">
    <property type="entry name" value="AcylCoA_DH/oxidase_NM_dom_sf"/>
</dbReference>
<evidence type="ECO:0000256" key="5">
    <source>
        <dbReference type="ARBA" id="ARBA00023002"/>
    </source>
</evidence>
<protein>
    <submittedName>
        <fullName evidence="10">Acyl-CoA dehydrogenase</fullName>
    </submittedName>
</protein>
<evidence type="ECO:0000313" key="11">
    <source>
        <dbReference type="Proteomes" id="UP000275225"/>
    </source>
</evidence>
<evidence type="ECO:0000256" key="6">
    <source>
        <dbReference type="RuleBase" id="RU362125"/>
    </source>
</evidence>
<dbReference type="AlphaFoldDB" id="A0A3N6WNP2"/>
<comment type="cofactor">
    <cofactor evidence="1 6">
        <name>FAD</name>
        <dbReference type="ChEBI" id="CHEBI:57692"/>
    </cofactor>
</comment>
<dbReference type="InterPro" id="IPR046373">
    <property type="entry name" value="Acyl-CoA_Oxase/DH_mid-dom_sf"/>
</dbReference>
<sequence length="684" mass="73053">MYDNRSGNEELRAFTRSVTGALADLWPDATSAGEPRWSALHALAVEQGWFELGEAGAAEHLVALARLLGERACPLLVEDAYVASRLLPELAGDLASGRRRVALCRGSQSRPLVPAGAGLTDVLIVDMTAGRVTLAPVRDIEEVPGLPEPAWSRVSVGEPVGQAVDPAMLEEALSLVRLTSAARLTGAVERAHRLSVAHATMRRQFGRPIGAFGAVQQRVAASHIDVTAQSALIDEAVQSLASGEPLMACALAARHARDRSAAVLAGAQHTLGAIGYFDEHEVAWLFRFVHAELTWLREIERALPEAVRLERMLLAHERPLPRLSLGAQAEALRAEIRSLLDDHRDGDGFDVEGLRAAAADAGVFALAWPREYGGRGASLEEQVVVNEEMKYAGGPVDRAMSATMLIGHSLLRHGTDQQRAAFLPLLRDGRLAFCLGYSEPEAGSDLASLSTRAVRDGDDWVIDGQKLWTTRAHTASHVWLAVRTDPDARPRHAGITIFLVPMDTPGITVHQHRALSGEISCTVFYDDVRVPDSMRVGEVDGGWRVITDALAAERVLMGGVAATLLSHFDALLDQLRGAAAPAAADLDRLAALAARLQAARTLVVAATRGMDGDEARLLGPVSAVLSGDLAEDFGRLALDLLGVEGLAAGRFEGMLRLAPMYVIGGGTNDVQRGIIARGLGLPRE</sequence>
<dbReference type="InterPro" id="IPR009075">
    <property type="entry name" value="AcylCo_DH/oxidase_C"/>
</dbReference>
<dbReference type="InterPro" id="IPR013786">
    <property type="entry name" value="AcylCoA_DH/ox_N"/>
</dbReference>
<evidence type="ECO:0000256" key="1">
    <source>
        <dbReference type="ARBA" id="ARBA00001974"/>
    </source>
</evidence>
<dbReference type="InterPro" id="IPR036250">
    <property type="entry name" value="AcylCo_DH-like_C"/>
</dbReference>
<accession>A0A3N6WNP2</accession>
<proteinExistence type="inferred from homology"/>
<feature type="domain" description="Acyl-CoA dehydrogenase/oxidase N-terminal" evidence="9">
    <location>
        <begin position="331"/>
        <end position="429"/>
    </location>
</feature>
<dbReference type="Gene3D" id="1.20.140.10">
    <property type="entry name" value="Butyryl-CoA Dehydrogenase, subunit A, domain 3"/>
    <property type="match status" value="2"/>
</dbReference>
<dbReference type="GO" id="GO:0016627">
    <property type="term" value="F:oxidoreductase activity, acting on the CH-CH group of donors"/>
    <property type="evidence" value="ECO:0007669"/>
    <property type="project" value="InterPro"/>
</dbReference>
<dbReference type="InterPro" id="IPR037069">
    <property type="entry name" value="AcylCoA_DH/ox_N_sf"/>
</dbReference>
<feature type="domain" description="Acyl-CoA oxidase/dehydrogenase middle" evidence="8">
    <location>
        <begin position="434"/>
        <end position="528"/>
    </location>
</feature>
<dbReference type="Pfam" id="PF02770">
    <property type="entry name" value="Acyl-CoA_dh_M"/>
    <property type="match status" value="1"/>
</dbReference>
<dbReference type="Pfam" id="PF00441">
    <property type="entry name" value="Acyl-CoA_dh_1"/>
    <property type="match status" value="2"/>
</dbReference>
<reference evidence="10 11" key="1">
    <citation type="submission" date="2018-11" db="EMBL/GenBank/DDBJ databases">
        <authorList>
            <person name="Li F."/>
        </authorList>
    </citation>
    <scope>NUCLEOTIDE SEQUENCE [LARGE SCALE GENOMIC DNA]</scope>
    <source>
        <strain evidence="10 11">YS17T</strain>
    </source>
</reference>